<evidence type="ECO:0008006" key="5">
    <source>
        <dbReference type="Google" id="ProtNLM"/>
    </source>
</evidence>
<evidence type="ECO:0000259" key="1">
    <source>
        <dbReference type="Pfam" id="PF24038"/>
    </source>
</evidence>
<evidence type="ECO:0000313" key="4">
    <source>
        <dbReference type="Proteomes" id="UP000199161"/>
    </source>
</evidence>
<dbReference type="InterPro" id="IPR055771">
    <property type="entry name" value="DUF7347"/>
</dbReference>
<dbReference type="AlphaFoldDB" id="A0A1I1EJF9"/>
<dbReference type="InterPro" id="IPR011991">
    <property type="entry name" value="ArsR-like_HTH"/>
</dbReference>
<dbReference type="InterPro" id="IPR055775">
    <property type="entry name" value="DUF7351"/>
</dbReference>
<organism evidence="3 4">
    <name type="scientific">Natronobacterium haloterrestre</name>
    <name type="common">Halobiforma haloterrestris</name>
    <dbReference type="NCBI Taxonomy" id="148448"/>
    <lineage>
        <taxon>Archaea</taxon>
        <taxon>Methanobacteriati</taxon>
        <taxon>Methanobacteriota</taxon>
        <taxon>Stenosarchaea group</taxon>
        <taxon>Halobacteria</taxon>
        <taxon>Halobacteriales</taxon>
        <taxon>Natrialbaceae</taxon>
        <taxon>Natronobacterium</taxon>
    </lineage>
</organism>
<protein>
    <recommendedName>
        <fullName evidence="5">Helix-turn-helix domain-containing protein</fullName>
    </recommendedName>
</protein>
<feature type="domain" description="DUF7347" evidence="1">
    <location>
        <begin position="12"/>
        <end position="92"/>
    </location>
</feature>
<dbReference type="EMBL" id="FOKW01000002">
    <property type="protein sequence ID" value="SFB86752.1"/>
    <property type="molecule type" value="Genomic_DNA"/>
</dbReference>
<feature type="domain" description="DUF7351" evidence="2">
    <location>
        <begin position="110"/>
        <end position="288"/>
    </location>
</feature>
<dbReference type="RefSeq" id="WP_089786338.1">
    <property type="nucleotide sequence ID" value="NZ_FOKW01000002.1"/>
</dbReference>
<dbReference type="InterPro" id="IPR036388">
    <property type="entry name" value="WH-like_DNA-bd_sf"/>
</dbReference>
<proteinExistence type="predicted"/>
<dbReference type="Proteomes" id="UP000199161">
    <property type="component" value="Unassembled WGS sequence"/>
</dbReference>
<dbReference type="CDD" id="cd00090">
    <property type="entry name" value="HTH_ARSR"/>
    <property type="match status" value="1"/>
</dbReference>
<dbReference type="Pfam" id="PF24042">
    <property type="entry name" value="DUF7351"/>
    <property type="match status" value="1"/>
</dbReference>
<reference evidence="4" key="1">
    <citation type="submission" date="2016-10" db="EMBL/GenBank/DDBJ databases">
        <authorList>
            <person name="Varghese N."/>
            <person name="Submissions S."/>
        </authorList>
    </citation>
    <scope>NUCLEOTIDE SEQUENCE [LARGE SCALE GENOMIC DNA]</scope>
    <source>
        <strain evidence="4">DSM 13078</strain>
    </source>
</reference>
<accession>A0A1I1EJF9</accession>
<dbReference type="Pfam" id="PF24038">
    <property type="entry name" value="DUF7347"/>
    <property type="match status" value="1"/>
</dbReference>
<dbReference type="OrthoDB" id="8482at2157"/>
<sequence length="300" mass="33731">MTTGEIDERVVDALASLGNRQRLEILLVLAERERKPRSQGNHMSFTELYNAVDIGSSSQFSYHLERLVGQFVAEDDDGYRLTYGGDKIVRAVLSGLYEGTTEFEDEPVSGACVFCEESALLATLEDERFVVRCEACESRLLTDFFPRSQARERTPPEIVSSFGSRIWGSYVMIRRNVCPECYGLVDTGVETHSHDDRTYHLSVSTCRECNLVLSFPVEVPAAFHPETVGYLWRHGVELFDLPLWEFFEYVVSGRVTSEIVSLEPFEGIVTFAMGDETLRLEVGGTGSVTPVERTGSMEFE</sequence>
<evidence type="ECO:0000259" key="2">
    <source>
        <dbReference type="Pfam" id="PF24042"/>
    </source>
</evidence>
<keyword evidence="4" id="KW-1185">Reference proteome</keyword>
<gene>
    <name evidence="3" type="ORF">SAMN05444422_102474</name>
</gene>
<evidence type="ECO:0000313" key="3">
    <source>
        <dbReference type="EMBL" id="SFB86752.1"/>
    </source>
</evidence>
<name>A0A1I1EJF9_NATHA</name>
<dbReference type="Gene3D" id="1.10.10.10">
    <property type="entry name" value="Winged helix-like DNA-binding domain superfamily/Winged helix DNA-binding domain"/>
    <property type="match status" value="1"/>
</dbReference>